<gene>
    <name evidence="5" type="primary">SERPINB13</name>
</gene>
<keyword evidence="6" id="KW-1185">Reference proteome</keyword>
<dbReference type="SMART" id="SM00093">
    <property type="entry name" value="SERPIN"/>
    <property type="match status" value="1"/>
</dbReference>
<dbReference type="PANTHER" id="PTHR11461">
    <property type="entry name" value="SERINE PROTEASE INHIBITOR, SERPIN"/>
    <property type="match status" value="1"/>
</dbReference>
<dbReference type="Pfam" id="PF00079">
    <property type="entry name" value="Serpin"/>
    <property type="match status" value="1"/>
</dbReference>
<proteinExistence type="inferred from homology"/>
<dbReference type="InterPro" id="IPR023795">
    <property type="entry name" value="Serpin_CS"/>
</dbReference>
<reference evidence="5" key="2">
    <citation type="submission" date="2025-08" db="UniProtKB">
        <authorList>
            <consortium name="Ensembl"/>
        </authorList>
    </citation>
    <scope>IDENTIFICATION</scope>
</reference>
<evidence type="ECO:0000313" key="6">
    <source>
        <dbReference type="Proteomes" id="UP000291022"/>
    </source>
</evidence>
<dbReference type="PANTHER" id="PTHR11461:SF161">
    <property type="entry name" value="SERPIN B13"/>
    <property type="match status" value="1"/>
</dbReference>
<evidence type="ECO:0000259" key="4">
    <source>
        <dbReference type="SMART" id="SM00093"/>
    </source>
</evidence>
<dbReference type="InterPro" id="IPR036186">
    <property type="entry name" value="Serpin_sf"/>
</dbReference>
<evidence type="ECO:0000256" key="1">
    <source>
        <dbReference type="ARBA" id="ARBA00006426"/>
    </source>
</evidence>
<organism evidence="5 6">
    <name type="scientific">Ursus americanus</name>
    <name type="common">American black bear</name>
    <name type="synonym">Euarctos americanus</name>
    <dbReference type="NCBI Taxonomy" id="9643"/>
    <lineage>
        <taxon>Eukaryota</taxon>
        <taxon>Metazoa</taxon>
        <taxon>Chordata</taxon>
        <taxon>Craniata</taxon>
        <taxon>Vertebrata</taxon>
        <taxon>Euteleostomi</taxon>
        <taxon>Mammalia</taxon>
        <taxon>Eutheria</taxon>
        <taxon>Laurasiatheria</taxon>
        <taxon>Carnivora</taxon>
        <taxon>Caniformia</taxon>
        <taxon>Ursidae</taxon>
        <taxon>Ursus</taxon>
    </lineage>
</organism>
<dbReference type="GO" id="GO:0005615">
    <property type="term" value="C:extracellular space"/>
    <property type="evidence" value="ECO:0007669"/>
    <property type="project" value="InterPro"/>
</dbReference>
<comment type="similarity">
    <text evidence="1">Belongs to the serpin family. Ov-serpin subfamily.</text>
</comment>
<dbReference type="InterPro" id="IPR000215">
    <property type="entry name" value="Serpin_fam"/>
</dbReference>
<dbReference type="InterPro" id="IPR042178">
    <property type="entry name" value="Serpin_sf_1"/>
</dbReference>
<evidence type="ECO:0000313" key="5">
    <source>
        <dbReference type="Ensembl" id="ENSUAMP00000015244.1"/>
    </source>
</evidence>
<evidence type="ECO:0000256" key="2">
    <source>
        <dbReference type="ARBA" id="ARBA00022690"/>
    </source>
</evidence>
<evidence type="ECO:0000256" key="3">
    <source>
        <dbReference type="ARBA" id="ARBA00022900"/>
    </source>
</evidence>
<dbReference type="Ensembl" id="ENSUAMT00000017092.1">
    <property type="protein sequence ID" value="ENSUAMP00000015244.1"/>
    <property type="gene ID" value="ENSUAMG00000012227.1"/>
</dbReference>
<protein>
    <submittedName>
        <fullName evidence="5">Serpin family B member 13</fullName>
    </submittedName>
</protein>
<dbReference type="Gene3D" id="2.30.39.10">
    <property type="entry name" value="Alpha-1-antitrypsin, domain 1"/>
    <property type="match status" value="1"/>
</dbReference>
<dbReference type="AlphaFoldDB" id="A0A452R9I4"/>
<feature type="domain" description="Serpin" evidence="4">
    <location>
        <begin position="7"/>
        <end position="392"/>
    </location>
</feature>
<dbReference type="InterPro" id="IPR042185">
    <property type="entry name" value="Serpin_sf_2"/>
</dbReference>
<reference evidence="5" key="3">
    <citation type="submission" date="2025-09" db="UniProtKB">
        <authorList>
            <consortium name="Ensembl"/>
        </authorList>
    </citation>
    <scope>IDENTIFICATION</scope>
</reference>
<sequence length="392" mass="44808">MQGGCPVLLYPYASESQLRLHDGNIFFSPVGIAAAIGMLVLEAQGAAAVQLQKVRRLPCCLARARLWEQPSSMTLKWGLETENEYEDTEQFQIYQGSKPTNDYELKIANRLFGEKTYLFLQVNYVEKYYHASLEPVDFVNATDESRKKINSWVESQTNEKIKDLFPDGSLNSFTKLVLVNIVYFKGQWDKEFKKENTKEEEFWLNKSTSKSVPMMTQRHSFSFTFLEDLQAQILRIPYKNSDLSMFVLLPNDIDGLEKIIDQITPEKLIEWTNPGHMEERNVTLHLPLFEVEDGYDLEAVLAAMRMGEAFSVCRADYPGMSAHSRLQAQKFLHRSFVVVTEEGTESSAATSVGFALTSALGCEHFHCNHPFLFFIKHQESNSILFFGRLSSP</sequence>
<dbReference type="GeneTree" id="ENSGT00940000162214"/>
<name>A0A452R9I4_URSAM</name>
<keyword evidence="3" id="KW-0722">Serine protease inhibitor</keyword>
<dbReference type="Proteomes" id="UP000291022">
    <property type="component" value="Unassembled WGS sequence"/>
</dbReference>
<dbReference type="Gene3D" id="3.30.497.10">
    <property type="entry name" value="Antithrombin, subunit I, domain 2"/>
    <property type="match status" value="1"/>
</dbReference>
<dbReference type="InterPro" id="IPR023796">
    <property type="entry name" value="Serpin_dom"/>
</dbReference>
<dbReference type="GO" id="GO:0004867">
    <property type="term" value="F:serine-type endopeptidase inhibitor activity"/>
    <property type="evidence" value="ECO:0007669"/>
    <property type="project" value="UniProtKB-KW"/>
</dbReference>
<keyword evidence="2" id="KW-0646">Protease inhibitor</keyword>
<accession>A0A452R9I4</accession>
<reference evidence="6" key="1">
    <citation type="submission" date="2016-06" db="EMBL/GenBank/DDBJ databases">
        <title>De novo assembly and RNA-Seq shows season-dependent expression and editing in black bear kidneys.</title>
        <authorList>
            <person name="Korstanje R."/>
            <person name="Srivastava A."/>
            <person name="Sarsani V.K."/>
            <person name="Sheehan S.M."/>
            <person name="Seger R.L."/>
            <person name="Barter M.E."/>
            <person name="Lindqvist C."/>
            <person name="Brody L.C."/>
            <person name="Mullikin J.C."/>
        </authorList>
    </citation>
    <scope>NUCLEOTIDE SEQUENCE [LARGE SCALE GENOMIC DNA]</scope>
</reference>
<dbReference type="SUPFAM" id="SSF56574">
    <property type="entry name" value="Serpins"/>
    <property type="match status" value="1"/>
</dbReference>
<dbReference type="FunFam" id="2.30.39.10:FF:000001">
    <property type="entry name" value="Serpin family B member 2"/>
    <property type="match status" value="1"/>
</dbReference>
<dbReference type="PROSITE" id="PS00284">
    <property type="entry name" value="SERPIN"/>
    <property type="match status" value="1"/>
</dbReference>